<name>F6Z9N8_CIOIN</name>
<reference evidence="2" key="2">
    <citation type="submission" date="2025-08" db="UniProtKB">
        <authorList>
            <consortium name="Ensembl"/>
        </authorList>
    </citation>
    <scope>IDENTIFICATION</scope>
</reference>
<feature type="transmembrane region" description="Helical" evidence="1">
    <location>
        <begin position="44"/>
        <end position="65"/>
    </location>
</feature>
<dbReference type="Ensembl" id="ENSCINT00000023349.2">
    <property type="protein sequence ID" value="ENSCINP00000023103.2"/>
    <property type="gene ID" value="ENSCING00000012356.2"/>
</dbReference>
<reference evidence="2" key="3">
    <citation type="submission" date="2025-09" db="UniProtKB">
        <authorList>
            <consortium name="Ensembl"/>
        </authorList>
    </citation>
    <scope>IDENTIFICATION</scope>
</reference>
<organism evidence="2 3">
    <name type="scientific">Ciona intestinalis</name>
    <name type="common">Transparent sea squirt</name>
    <name type="synonym">Ascidia intestinalis</name>
    <dbReference type="NCBI Taxonomy" id="7719"/>
    <lineage>
        <taxon>Eukaryota</taxon>
        <taxon>Metazoa</taxon>
        <taxon>Chordata</taxon>
        <taxon>Tunicata</taxon>
        <taxon>Ascidiacea</taxon>
        <taxon>Phlebobranchia</taxon>
        <taxon>Cionidae</taxon>
        <taxon>Ciona</taxon>
    </lineage>
</organism>
<dbReference type="AlphaFoldDB" id="F6Z9N8"/>
<keyword evidence="1" id="KW-0472">Membrane</keyword>
<dbReference type="HOGENOM" id="CLU_1440589_0_0_1"/>
<sequence>MILSNGPIPMLYSSTAIPAIMIVLSILWLTVVESRVPSYTAWVGFLYMTCIVVQPLVQLGFLVYANKKFTDASIKSLNNVVWAVFALYAATNVYFFPTMYKYVKLRKREFYQGLDQGLLTSERNPQSTRTMDVYLEDAFAIDDDINQDRITYTKTDYGGTDEGNVVEFDFLSKQRASSSEPQPHDVFT</sequence>
<keyword evidence="1" id="KW-1133">Transmembrane helix</keyword>
<dbReference type="InParanoid" id="F6Z9N8"/>
<feature type="transmembrane region" description="Helical" evidence="1">
    <location>
        <begin position="12"/>
        <end position="32"/>
    </location>
</feature>
<feature type="transmembrane region" description="Helical" evidence="1">
    <location>
        <begin position="80"/>
        <end position="100"/>
    </location>
</feature>
<evidence type="ECO:0000313" key="3">
    <source>
        <dbReference type="Proteomes" id="UP000008144"/>
    </source>
</evidence>
<keyword evidence="3" id="KW-1185">Reference proteome</keyword>
<evidence type="ECO:0000256" key="1">
    <source>
        <dbReference type="SAM" id="Phobius"/>
    </source>
</evidence>
<reference evidence="3" key="1">
    <citation type="journal article" date="2002" name="Science">
        <title>The draft genome of Ciona intestinalis: insights into chordate and vertebrate origins.</title>
        <authorList>
            <person name="Dehal P."/>
            <person name="Satou Y."/>
            <person name="Campbell R.K."/>
            <person name="Chapman J."/>
            <person name="Degnan B."/>
            <person name="De Tomaso A."/>
            <person name="Davidson B."/>
            <person name="Di Gregorio A."/>
            <person name="Gelpke M."/>
            <person name="Goodstein D.M."/>
            <person name="Harafuji N."/>
            <person name="Hastings K.E."/>
            <person name="Ho I."/>
            <person name="Hotta K."/>
            <person name="Huang W."/>
            <person name="Kawashima T."/>
            <person name="Lemaire P."/>
            <person name="Martinez D."/>
            <person name="Meinertzhagen I.A."/>
            <person name="Necula S."/>
            <person name="Nonaka M."/>
            <person name="Putnam N."/>
            <person name="Rash S."/>
            <person name="Saiga H."/>
            <person name="Satake M."/>
            <person name="Terry A."/>
            <person name="Yamada L."/>
            <person name="Wang H.G."/>
            <person name="Awazu S."/>
            <person name="Azumi K."/>
            <person name="Boore J."/>
            <person name="Branno M."/>
            <person name="Chin-Bow S."/>
            <person name="DeSantis R."/>
            <person name="Doyle S."/>
            <person name="Francino P."/>
            <person name="Keys D.N."/>
            <person name="Haga S."/>
            <person name="Hayashi H."/>
            <person name="Hino K."/>
            <person name="Imai K.S."/>
            <person name="Inaba K."/>
            <person name="Kano S."/>
            <person name="Kobayashi K."/>
            <person name="Kobayashi M."/>
            <person name="Lee B.I."/>
            <person name="Makabe K.W."/>
            <person name="Manohar C."/>
            <person name="Matassi G."/>
            <person name="Medina M."/>
            <person name="Mochizuki Y."/>
            <person name="Mount S."/>
            <person name="Morishita T."/>
            <person name="Miura S."/>
            <person name="Nakayama A."/>
            <person name="Nishizaka S."/>
            <person name="Nomoto H."/>
            <person name="Ohta F."/>
            <person name="Oishi K."/>
            <person name="Rigoutsos I."/>
            <person name="Sano M."/>
            <person name="Sasaki A."/>
            <person name="Sasakura Y."/>
            <person name="Shoguchi E."/>
            <person name="Shin-i T."/>
            <person name="Spagnuolo A."/>
            <person name="Stainier D."/>
            <person name="Suzuki M.M."/>
            <person name="Tassy O."/>
            <person name="Takatori N."/>
            <person name="Tokuoka M."/>
            <person name="Yagi K."/>
            <person name="Yoshizaki F."/>
            <person name="Wada S."/>
            <person name="Zhang C."/>
            <person name="Hyatt P.D."/>
            <person name="Larimer F."/>
            <person name="Detter C."/>
            <person name="Doggett N."/>
            <person name="Glavina T."/>
            <person name="Hawkins T."/>
            <person name="Richardson P."/>
            <person name="Lucas S."/>
            <person name="Kohara Y."/>
            <person name="Levine M."/>
            <person name="Satoh N."/>
            <person name="Rokhsar D.S."/>
        </authorList>
    </citation>
    <scope>NUCLEOTIDE SEQUENCE [LARGE SCALE GENOMIC DNA]</scope>
</reference>
<accession>F6Z9N8</accession>
<evidence type="ECO:0000313" key="2">
    <source>
        <dbReference type="Ensembl" id="ENSCINP00000023103.2"/>
    </source>
</evidence>
<keyword evidence="1" id="KW-0812">Transmembrane</keyword>
<protein>
    <submittedName>
        <fullName evidence="2">Uncharacterized protein</fullName>
    </submittedName>
</protein>
<proteinExistence type="predicted"/>
<dbReference type="Proteomes" id="UP000008144">
    <property type="component" value="Unassembled WGS sequence"/>
</dbReference>